<name>A0AC35UAI7_9BILA</name>
<organism evidence="1 2">
    <name type="scientific">Rhabditophanes sp. KR3021</name>
    <dbReference type="NCBI Taxonomy" id="114890"/>
    <lineage>
        <taxon>Eukaryota</taxon>
        <taxon>Metazoa</taxon>
        <taxon>Ecdysozoa</taxon>
        <taxon>Nematoda</taxon>
        <taxon>Chromadorea</taxon>
        <taxon>Rhabditida</taxon>
        <taxon>Tylenchina</taxon>
        <taxon>Panagrolaimomorpha</taxon>
        <taxon>Strongyloidoidea</taxon>
        <taxon>Alloionematidae</taxon>
        <taxon>Rhabditophanes</taxon>
    </lineage>
</organism>
<dbReference type="WBParaSite" id="RSKR_0000943050.1">
    <property type="protein sequence ID" value="RSKR_0000943050.1"/>
    <property type="gene ID" value="RSKR_0000943050"/>
</dbReference>
<sequence>LFPNNVTLACFIMVVLLVFAEKICANGIRSGANCVCKAGFTGKNCHLKMNCEGFERKIDGECAECKQNYEGKFCELPICKNGNVHEHEQRCVNCEEPYSGDHCSNLKKSDVLYYYNKKMKMMGPIGVLSIIPMILIFLYCERKSNARKVNRVVSIYDGDSMDTNKLSKQAVRRLLVEKQDTQSMKNLKDQILHLKLQVLELNGKITQLTNKPL</sequence>
<dbReference type="Proteomes" id="UP000095286">
    <property type="component" value="Unplaced"/>
</dbReference>
<evidence type="ECO:0000313" key="2">
    <source>
        <dbReference type="WBParaSite" id="RSKR_0000943050.1"/>
    </source>
</evidence>
<reference evidence="2" key="1">
    <citation type="submission" date="2016-11" db="UniProtKB">
        <authorList>
            <consortium name="WormBaseParasite"/>
        </authorList>
    </citation>
    <scope>IDENTIFICATION</scope>
    <source>
        <strain evidence="2">KR3021</strain>
    </source>
</reference>
<protein>
    <submittedName>
        <fullName evidence="2">EGF-like domain-containing protein</fullName>
    </submittedName>
</protein>
<evidence type="ECO:0000313" key="1">
    <source>
        <dbReference type="Proteomes" id="UP000095286"/>
    </source>
</evidence>
<accession>A0AC35UAI7</accession>
<proteinExistence type="predicted"/>